<dbReference type="AlphaFoldDB" id="A0A0P1BGI3"/>
<evidence type="ECO:0000313" key="1">
    <source>
        <dbReference type="EMBL" id="CEH15294.1"/>
    </source>
</evidence>
<organism evidence="1 2">
    <name type="scientific">Ceraceosorus bombacis</name>
    <dbReference type="NCBI Taxonomy" id="401625"/>
    <lineage>
        <taxon>Eukaryota</taxon>
        <taxon>Fungi</taxon>
        <taxon>Dikarya</taxon>
        <taxon>Basidiomycota</taxon>
        <taxon>Ustilaginomycotina</taxon>
        <taxon>Exobasidiomycetes</taxon>
        <taxon>Ceraceosorales</taxon>
        <taxon>Ceraceosoraceae</taxon>
        <taxon>Ceraceosorus</taxon>
    </lineage>
</organism>
<protein>
    <submittedName>
        <fullName evidence="1">Uncharacterized protein</fullName>
    </submittedName>
</protein>
<dbReference type="Proteomes" id="UP000054845">
    <property type="component" value="Unassembled WGS sequence"/>
</dbReference>
<reference evidence="1 2" key="1">
    <citation type="submission" date="2014-09" db="EMBL/GenBank/DDBJ databases">
        <authorList>
            <person name="Magalhaes I.L.F."/>
            <person name="Oliveira U."/>
            <person name="Santos F.R."/>
            <person name="Vidigal T.H.D.A."/>
            <person name="Brescovit A.D."/>
            <person name="Santos A.J."/>
        </authorList>
    </citation>
    <scope>NUCLEOTIDE SEQUENCE [LARGE SCALE GENOMIC DNA]</scope>
</reference>
<proteinExistence type="predicted"/>
<name>A0A0P1BGI3_9BASI</name>
<sequence length="64" mass="6731">MIQVGWSGCDRRGLQVSSKGVCSFSRMVKRVWKAKSADEWCLNVGGSQAKPKGQAGQMEGGGGG</sequence>
<accession>A0A0P1BGI3</accession>
<evidence type="ECO:0000313" key="2">
    <source>
        <dbReference type="Proteomes" id="UP000054845"/>
    </source>
</evidence>
<keyword evidence="2" id="KW-1185">Reference proteome</keyword>
<dbReference type="EMBL" id="CCYA01000260">
    <property type="protein sequence ID" value="CEH15294.1"/>
    <property type="molecule type" value="Genomic_DNA"/>
</dbReference>